<dbReference type="Pfam" id="PF18911">
    <property type="entry name" value="PKD_4"/>
    <property type="match status" value="1"/>
</dbReference>
<organism evidence="2 3">
    <name type="scientific">Algoriphagus boseongensis</name>
    <dbReference type="NCBI Taxonomy" id="1442587"/>
    <lineage>
        <taxon>Bacteria</taxon>
        <taxon>Pseudomonadati</taxon>
        <taxon>Bacteroidota</taxon>
        <taxon>Cytophagia</taxon>
        <taxon>Cytophagales</taxon>
        <taxon>Cyclobacteriaceae</taxon>
        <taxon>Algoriphagus</taxon>
    </lineage>
</organism>
<dbReference type="SUPFAM" id="SSF49899">
    <property type="entry name" value="Concanavalin A-like lectins/glucanases"/>
    <property type="match status" value="1"/>
</dbReference>
<dbReference type="InterPro" id="IPR022409">
    <property type="entry name" value="PKD/Chitinase_dom"/>
</dbReference>
<feature type="domain" description="PKD" evidence="1">
    <location>
        <begin position="616"/>
        <end position="677"/>
    </location>
</feature>
<evidence type="ECO:0000313" key="2">
    <source>
        <dbReference type="EMBL" id="TDQ15288.1"/>
    </source>
</evidence>
<protein>
    <submittedName>
        <fullName evidence="2">Gliding motility-associated-like protein</fullName>
    </submittedName>
</protein>
<dbReference type="Pfam" id="PF13585">
    <property type="entry name" value="CHU_C"/>
    <property type="match status" value="1"/>
</dbReference>
<gene>
    <name evidence="2" type="ORF">DFQ04_3176</name>
</gene>
<reference evidence="2 3" key="1">
    <citation type="submission" date="2019-03" db="EMBL/GenBank/DDBJ databases">
        <title>Genomic Encyclopedia of Type Strains, Phase III (KMG-III): the genomes of soil and plant-associated and newly described type strains.</title>
        <authorList>
            <person name="Whitman W."/>
        </authorList>
    </citation>
    <scope>NUCLEOTIDE SEQUENCE [LARGE SCALE GENOMIC DNA]</scope>
    <source>
        <strain evidence="2 3">CECT 8446</strain>
    </source>
</reference>
<dbReference type="GO" id="GO:0004553">
    <property type="term" value="F:hydrolase activity, hydrolyzing O-glycosyl compounds"/>
    <property type="evidence" value="ECO:0007669"/>
    <property type="project" value="UniProtKB-ARBA"/>
</dbReference>
<name>A0A4R6T3C3_9BACT</name>
<dbReference type="SMART" id="SM00089">
    <property type="entry name" value="PKD"/>
    <property type="match status" value="1"/>
</dbReference>
<comment type="caution">
    <text evidence="2">The sequence shown here is derived from an EMBL/GenBank/DDBJ whole genome shotgun (WGS) entry which is preliminary data.</text>
</comment>
<dbReference type="Gene3D" id="2.60.120.200">
    <property type="match status" value="1"/>
</dbReference>
<evidence type="ECO:0000313" key="3">
    <source>
        <dbReference type="Proteomes" id="UP000294535"/>
    </source>
</evidence>
<dbReference type="Gene3D" id="2.60.40.10">
    <property type="entry name" value="Immunoglobulins"/>
    <property type="match status" value="1"/>
</dbReference>
<evidence type="ECO:0000259" key="1">
    <source>
        <dbReference type="PROSITE" id="PS50093"/>
    </source>
</evidence>
<sequence>MGWGILPASAQIGFPYCETFQTPNTLNETIFGGDARLIEGVLRLTSNQNNQRGYVYINVPFPSSYGLKVEFEYFSYGGIGQFLADGLAMFLFDGDTPVFNAGGFGGSLGYAQRDSESGLSNGYLGLGFDEFGNFGNSTEGRVGGFAALNANGRAPDAIVLRGPGNGRNGYPFVVGRKTNDVGTDKDGFNPGSQFTISSGGAGTFRVTDPNQIGYRKVFVELQPDPDGVGYFITVRMMVTTSPNQPRMVTIFDRPYDFPAPKNLKIGFSASTGGFSNFHEIRNLIVEVSNDEALQNPEGVNIVDFSSCAGQENQFVIEDKNVRLPNINSTIRCLQFFRTKEDIVKNEGDLCNQARCLEQNRFLVVPEGVFRASDNAGGFSFTPNEEFIGKQVTVFYTITDNYGKTSEGNSITLDINESPEPISLFVKGKSEVQEKVDLCIGESVVLEGLGPEKYQRFEWYKDGELVEGEFNQEIQISEEGEYEVWGYNLKGCPAKSQKLIVEFPDTPVLEEGIVLVSCDPTQAVDATQAIQGYDKEKFDYLLSGQAGRFLNDEMKAIKASGIYSLQVKPKSLDCYSEPVELEVYIQQKKLEVDFDFVVEGTDIKDDESGGIFPSDPIEFTSEVDDKAEKWLWDFGDGQSSTEKNPVHVFGKKGQFMVKLTVEDKYGCPSTKEKTVSITRSYRVMFPTGFTPNSDQNTTFIPKWKGLVQIELLIFNIWGELIFRTDDLNSEGWDGTLEGKLQDPGVYVYRFNGLSTEGESVRESGKFRLIR</sequence>
<proteinExistence type="predicted"/>
<dbReference type="InterPro" id="IPR013783">
    <property type="entry name" value="Ig-like_fold"/>
</dbReference>
<dbReference type="CDD" id="cd00146">
    <property type="entry name" value="PKD"/>
    <property type="match status" value="1"/>
</dbReference>
<dbReference type="AlphaFoldDB" id="A0A4R6T3C3"/>
<keyword evidence="3" id="KW-1185">Reference proteome</keyword>
<dbReference type="EMBL" id="SNYF01000008">
    <property type="protein sequence ID" value="TDQ15288.1"/>
    <property type="molecule type" value="Genomic_DNA"/>
</dbReference>
<dbReference type="Proteomes" id="UP000294535">
    <property type="component" value="Unassembled WGS sequence"/>
</dbReference>
<dbReference type="GO" id="GO:0005975">
    <property type="term" value="P:carbohydrate metabolic process"/>
    <property type="evidence" value="ECO:0007669"/>
    <property type="project" value="UniProtKB-ARBA"/>
</dbReference>
<dbReference type="RefSeq" id="WP_133557569.1">
    <property type="nucleotide sequence ID" value="NZ_SNYF01000008.1"/>
</dbReference>
<accession>A0A4R6T3C3</accession>
<dbReference type="PROSITE" id="PS50093">
    <property type="entry name" value="PKD"/>
    <property type="match status" value="1"/>
</dbReference>
<dbReference type="InterPro" id="IPR000601">
    <property type="entry name" value="PKD_dom"/>
</dbReference>
<dbReference type="InterPro" id="IPR035986">
    <property type="entry name" value="PKD_dom_sf"/>
</dbReference>
<dbReference type="InterPro" id="IPR013320">
    <property type="entry name" value="ConA-like_dom_sf"/>
</dbReference>
<dbReference type="OrthoDB" id="7794186at2"/>
<dbReference type="SUPFAM" id="SSF49299">
    <property type="entry name" value="PKD domain"/>
    <property type="match status" value="1"/>
</dbReference>